<accession>A0A286GYR4</accession>
<dbReference type="AlphaFoldDB" id="A0A286GYR4"/>
<dbReference type="RefSeq" id="WP_097281318.1">
    <property type="nucleotide sequence ID" value="NZ_OCNJ01000013.1"/>
</dbReference>
<evidence type="ECO:0000313" key="1">
    <source>
        <dbReference type="EMBL" id="SOE00675.1"/>
    </source>
</evidence>
<dbReference type="Pfam" id="PF23840">
    <property type="entry name" value="Phage_tail_terminator"/>
    <property type="match status" value="1"/>
</dbReference>
<gene>
    <name evidence="1" type="ORF">SAMN05421508_11394</name>
</gene>
<keyword evidence="2" id="KW-1185">Reference proteome</keyword>
<dbReference type="InterPro" id="IPR056912">
    <property type="entry name" value="Phage_JBD30_tail_term-like"/>
</dbReference>
<evidence type="ECO:0000313" key="2">
    <source>
        <dbReference type="Proteomes" id="UP000219621"/>
    </source>
</evidence>
<protein>
    <recommendedName>
        <fullName evidence="3">Gp37 protein</fullName>
    </recommendedName>
</protein>
<name>A0A286GYR4_9PROT</name>
<dbReference type="EMBL" id="OCNJ01000013">
    <property type="protein sequence ID" value="SOE00675.1"/>
    <property type="molecule type" value="Genomic_DNA"/>
</dbReference>
<dbReference type="OrthoDB" id="8404448at2"/>
<evidence type="ECO:0008006" key="3">
    <source>
        <dbReference type="Google" id="ProtNLM"/>
    </source>
</evidence>
<sequence length="142" mass="14790">MIDHAAIAARLTAQVPDLKGGVEVSLDIAEIADRPVKLPQAFLCPTGDRAGPPAHVTGHDQRLAHSLLVLLGLPSRNDPTGGGGVSALEALRRDIRAALHGWMPAGGASALIYTGGRLIAAPKGAVWWGLTFSVDTYEDDPT</sequence>
<proteinExistence type="predicted"/>
<reference evidence="1 2" key="1">
    <citation type="submission" date="2017-09" db="EMBL/GenBank/DDBJ databases">
        <authorList>
            <person name="Ehlers B."/>
            <person name="Leendertz F.H."/>
        </authorList>
    </citation>
    <scope>NUCLEOTIDE SEQUENCE [LARGE SCALE GENOMIC DNA]</scope>
    <source>
        <strain evidence="1 2">USBA 140</strain>
    </source>
</reference>
<organism evidence="1 2">
    <name type="scientific">Caenispirillum bisanense</name>
    <dbReference type="NCBI Taxonomy" id="414052"/>
    <lineage>
        <taxon>Bacteria</taxon>
        <taxon>Pseudomonadati</taxon>
        <taxon>Pseudomonadota</taxon>
        <taxon>Alphaproteobacteria</taxon>
        <taxon>Rhodospirillales</taxon>
        <taxon>Novispirillaceae</taxon>
        <taxon>Caenispirillum</taxon>
    </lineage>
</organism>
<dbReference type="Proteomes" id="UP000219621">
    <property type="component" value="Unassembled WGS sequence"/>
</dbReference>